<dbReference type="Gene3D" id="2.70.70.10">
    <property type="entry name" value="Glucose Permease (Domain IIA)"/>
    <property type="match status" value="1"/>
</dbReference>
<gene>
    <name evidence="5" type="ORF">AFE02nite_20110</name>
</gene>
<dbReference type="Proteomes" id="UP000321484">
    <property type="component" value="Unassembled WGS sequence"/>
</dbReference>
<evidence type="ECO:0000259" key="4">
    <source>
        <dbReference type="Pfam" id="PF01551"/>
    </source>
</evidence>
<dbReference type="InterPro" id="IPR050570">
    <property type="entry name" value="Cell_wall_metabolism_enzyme"/>
</dbReference>
<dbReference type="PANTHER" id="PTHR21666:SF270">
    <property type="entry name" value="MUREIN HYDROLASE ACTIVATOR ENVC"/>
    <property type="match status" value="1"/>
</dbReference>
<keyword evidence="6" id="KW-1185">Reference proteome</keyword>
<protein>
    <submittedName>
        <fullName evidence="5">Metalloendopeptidase</fullName>
    </submittedName>
</protein>
<dbReference type="PANTHER" id="PTHR21666">
    <property type="entry name" value="PEPTIDASE-RELATED"/>
    <property type="match status" value="1"/>
</dbReference>
<evidence type="ECO:0000313" key="5">
    <source>
        <dbReference type="EMBL" id="GEN80277.1"/>
    </source>
</evidence>
<name>A0A511YYJ1_9CELL</name>
<dbReference type="GO" id="GO:0004222">
    <property type="term" value="F:metalloendopeptidase activity"/>
    <property type="evidence" value="ECO:0007669"/>
    <property type="project" value="TreeGrafter"/>
</dbReference>
<keyword evidence="3" id="KW-0732">Signal</keyword>
<organism evidence="5 6">
    <name type="scientific">Actinotalea fermentans</name>
    <dbReference type="NCBI Taxonomy" id="43671"/>
    <lineage>
        <taxon>Bacteria</taxon>
        <taxon>Bacillati</taxon>
        <taxon>Actinomycetota</taxon>
        <taxon>Actinomycetes</taxon>
        <taxon>Micrococcales</taxon>
        <taxon>Cellulomonadaceae</taxon>
        <taxon>Actinotalea</taxon>
    </lineage>
</organism>
<evidence type="ECO:0000256" key="1">
    <source>
        <dbReference type="SAM" id="Coils"/>
    </source>
</evidence>
<evidence type="ECO:0000256" key="3">
    <source>
        <dbReference type="SAM" id="SignalP"/>
    </source>
</evidence>
<dbReference type="Pfam" id="PF01551">
    <property type="entry name" value="Peptidase_M23"/>
    <property type="match status" value="1"/>
</dbReference>
<keyword evidence="1" id="KW-0175">Coiled coil</keyword>
<dbReference type="RefSeq" id="WP_052113368.1">
    <property type="nucleotide sequence ID" value="NZ_BJYK01000006.1"/>
</dbReference>
<dbReference type="EMBL" id="BJYK01000006">
    <property type="protein sequence ID" value="GEN80277.1"/>
    <property type="molecule type" value="Genomic_DNA"/>
</dbReference>
<feature type="coiled-coil region" evidence="1">
    <location>
        <begin position="197"/>
        <end position="277"/>
    </location>
</feature>
<dbReference type="CDD" id="cd12797">
    <property type="entry name" value="M23_peptidase"/>
    <property type="match status" value="1"/>
</dbReference>
<feature type="chain" id="PRO_5022207046" evidence="3">
    <location>
        <begin position="29"/>
        <end position="432"/>
    </location>
</feature>
<evidence type="ECO:0000256" key="2">
    <source>
        <dbReference type="SAM" id="MobiDB-lite"/>
    </source>
</evidence>
<reference evidence="5 6" key="1">
    <citation type="submission" date="2019-07" db="EMBL/GenBank/DDBJ databases">
        <title>Whole genome shotgun sequence of Actinotalea fermentans NBRC 105374.</title>
        <authorList>
            <person name="Hosoyama A."/>
            <person name="Uohara A."/>
            <person name="Ohji S."/>
            <person name="Ichikawa N."/>
        </authorList>
    </citation>
    <scope>NUCLEOTIDE SEQUENCE [LARGE SCALE GENOMIC DNA]</scope>
    <source>
        <strain evidence="5 6">NBRC 105374</strain>
    </source>
</reference>
<feature type="domain" description="M23ase beta-sheet core" evidence="4">
    <location>
        <begin position="330"/>
        <end position="428"/>
    </location>
</feature>
<feature type="coiled-coil region" evidence="1">
    <location>
        <begin position="77"/>
        <end position="111"/>
    </location>
</feature>
<proteinExistence type="predicted"/>
<dbReference type="OrthoDB" id="1099523at2"/>
<comment type="caution">
    <text evidence="5">The sequence shown here is derived from an EMBL/GenBank/DDBJ whole genome shotgun (WGS) entry which is preliminary data.</text>
</comment>
<evidence type="ECO:0000313" key="6">
    <source>
        <dbReference type="Proteomes" id="UP000321484"/>
    </source>
</evidence>
<sequence>MITSRRCVPLGIAVALVAGLALVGPASADEYDDRRAQAEAEQDAVTDALGDIDELLEDTDAALVQAFAELTAIEAQLPEAQAAYERAAGELARLTAESAILQQRLDAAGAEERRVADALEANAARTAEVRAALGETARQAYRGELSLTPVRVVVEADSRSDFLARAEAAKLAGRLQSTALREAEQLAAVERNQGRRLAAVRAEIADLDAAMDVLVERAAEEAARAEERRVELERLLVDQRTRADAIEAQRDAQLARKAQYEAQQAALAAEIAAVLREQAANRPPAAPPSTPSSGWPASGGMLGPPVPSDPPVITSPYGWRIHPIYGYRKLHAGTDFRAYCGNPIIAAESGTVQWAKPMGGFGNQVMLNHGYRDGASLLTSYNHLSKFAVRSGDSVSRGQVIGYSGTTGTSTACHLHFEVYVDGRTVDPETFL</sequence>
<accession>A0A511YYJ1</accession>
<dbReference type="AlphaFoldDB" id="A0A511YYJ1"/>
<feature type="region of interest" description="Disordered" evidence="2">
    <location>
        <begin position="279"/>
        <end position="305"/>
    </location>
</feature>
<dbReference type="InterPro" id="IPR011055">
    <property type="entry name" value="Dup_hybrid_motif"/>
</dbReference>
<feature type="signal peptide" evidence="3">
    <location>
        <begin position="1"/>
        <end position="28"/>
    </location>
</feature>
<dbReference type="SUPFAM" id="SSF51261">
    <property type="entry name" value="Duplicated hybrid motif"/>
    <property type="match status" value="1"/>
</dbReference>
<dbReference type="InterPro" id="IPR016047">
    <property type="entry name" value="M23ase_b-sheet_dom"/>
</dbReference>